<dbReference type="STRING" id="1120964.GCA_001313265_06537"/>
<dbReference type="GO" id="GO:0005829">
    <property type="term" value="C:cytosol"/>
    <property type="evidence" value="ECO:0007669"/>
    <property type="project" value="TreeGrafter"/>
</dbReference>
<organism evidence="3 4">
    <name type="scientific">Algoriphagus boritolerans DSM 17298 = JCM 18970</name>
    <dbReference type="NCBI Taxonomy" id="1120964"/>
    <lineage>
        <taxon>Bacteria</taxon>
        <taxon>Pseudomonadati</taxon>
        <taxon>Bacteroidota</taxon>
        <taxon>Cytophagia</taxon>
        <taxon>Cytophagales</taxon>
        <taxon>Cyclobacteriaceae</taxon>
        <taxon>Algoriphagus</taxon>
    </lineage>
</organism>
<name>A0A1H5XVI5_9BACT</name>
<keyword evidence="4" id="KW-1185">Reference proteome</keyword>
<keyword evidence="1 3" id="KW-0238">DNA-binding</keyword>
<dbReference type="Gene3D" id="1.10.260.40">
    <property type="entry name" value="lambda repressor-like DNA-binding domains"/>
    <property type="match status" value="1"/>
</dbReference>
<dbReference type="SUPFAM" id="SSF47413">
    <property type="entry name" value="lambda repressor-like DNA-binding domains"/>
    <property type="match status" value="1"/>
</dbReference>
<dbReference type="CDD" id="cd00093">
    <property type="entry name" value="HTH_XRE"/>
    <property type="match status" value="1"/>
</dbReference>
<dbReference type="Proteomes" id="UP000236736">
    <property type="component" value="Unassembled WGS sequence"/>
</dbReference>
<sequence length="68" mass="7765">MNSKEQFGNKLTELRKGRNLTQVQLAERSGLDRPYISGIEQGKRNVSLEVIAKLAQALEIEIKTFFEE</sequence>
<dbReference type="RefSeq" id="WP_103925332.1">
    <property type="nucleotide sequence ID" value="NZ_BBFN01000046.1"/>
</dbReference>
<evidence type="ECO:0000259" key="2">
    <source>
        <dbReference type="PROSITE" id="PS50943"/>
    </source>
</evidence>
<dbReference type="InterPro" id="IPR010982">
    <property type="entry name" value="Lambda_DNA-bd_dom_sf"/>
</dbReference>
<dbReference type="AlphaFoldDB" id="A0A1H5XVI5"/>
<dbReference type="InterPro" id="IPR050807">
    <property type="entry name" value="TransReg_Diox_bact_type"/>
</dbReference>
<dbReference type="SMART" id="SM00530">
    <property type="entry name" value="HTH_XRE"/>
    <property type="match status" value="1"/>
</dbReference>
<proteinExistence type="predicted"/>
<dbReference type="InterPro" id="IPR001387">
    <property type="entry name" value="Cro/C1-type_HTH"/>
</dbReference>
<evidence type="ECO:0000256" key="1">
    <source>
        <dbReference type="ARBA" id="ARBA00023125"/>
    </source>
</evidence>
<evidence type="ECO:0000313" key="4">
    <source>
        <dbReference type="Proteomes" id="UP000236736"/>
    </source>
</evidence>
<dbReference type="EMBL" id="FNVR01000015">
    <property type="protein sequence ID" value="SEG15410.1"/>
    <property type="molecule type" value="Genomic_DNA"/>
</dbReference>
<gene>
    <name evidence="3" type="ORF">SAMN03080598_02687</name>
</gene>
<dbReference type="Pfam" id="PF01381">
    <property type="entry name" value="HTH_3"/>
    <property type="match status" value="1"/>
</dbReference>
<feature type="domain" description="HTH cro/C1-type" evidence="2">
    <location>
        <begin position="11"/>
        <end position="65"/>
    </location>
</feature>
<reference evidence="4" key="1">
    <citation type="submission" date="2016-10" db="EMBL/GenBank/DDBJ databases">
        <authorList>
            <person name="Varghese N."/>
            <person name="Submissions S."/>
        </authorList>
    </citation>
    <scope>NUCLEOTIDE SEQUENCE [LARGE SCALE GENOMIC DNA]</scope>
    <source>
        <strain evidence="4">DSM 17298</strain>
    </source>
</reference>
<dbReference type="OrthoDB" id="9814553at2"/>
<dbReference type="PROSITE" id="PS50943">
    <property type="entry name" value="HTH_CROC1"/>
    <property type="match status" value="1"/>
</dbReference>
<evidence type="ECO:0000313" key="3">
    <source>
        <dbReference type="EMBL" id="SEG15410.1"/>
    </source>
</evidence>
<accession>A0A1H5XVI5</accession>
<protein>
    <submittedName>
        <fullName evidence="3">DNA-binding transcriptional regulator, XRE-family HTH domain</fullName>
    </submittedName>
</protein>
<dbReference type="GO" id="GO:0003677">
    <property type="term" value="F:DNA binding"/>
    <property type="evidence" value="ECO:0007669"/>
    <property type="project" value="UniProtKB-KW"/>
</dbReference>
<dbReference type="PANTHER" id="PTHR46797:SF1">
    <property type="entry name" value="METHYLPHOSPHONATE SYNTHASE"/>
    <property type="match status" value="1"/>
</dbReference>
<dbReference type="PANTHER" id="PTHR46797">
    <property type="entry name" value="HTH-TYPE TRANSCRIPTIONAL REGULATOR"/>
    <property type="match status" value="1"/>
</dbReference>
<dbReference type="GO" id="GO:0003700">
    <property type="term" value="F:DNA-binding transcription factor activity"/>
    <property type="evidence" value="ECO:0007669"/>
    <property type="project" value="TreeGrafter"/>
</dbReference>